<name>A0A078AYR4_STYLE</name>
<keyword evidence="8" id="KW-1185">Reference proteome</keyword>
<evidence type="ECO:0000256" key="6">
    <source>
        <dbReference type="RuleBase" id="RU000487"/>
    </source>
</evidence>
<dbReference type="GO" id="GO:0016787">
    <property type="term" value="F:hydrolase activity"/>
    <property type="evidence" value="ECO:0007669"/>
    <property type="project" value="UniProtKB-KW"/>
</dbReference>
<dbReference type="Pfam" id="PF00022">
    <property type="entry name" value="Actin"/>
    <property type="match status" value="1"/>
</dbReference>
<dbReference type="EMBL" id="CCKQ01015460">
    <property type="protein sequence ID" value="CDW87276.1"/>
    <property type="molecule type" value="Genomic_DNA"/>
</dbReference>
<comment type="catalytic activity">
    <reaction evidence="5">
        <text>ATP + H2O = ADP + phosphate + H(+)</text>
        <dbReference type="Rhea" id="RHEA:13065"/>
        <dbReference type="ChEBI" id="CHEBI:15377"/>
        <dbReference type="ChEBI" id="CHEBI:15378"/>
        <dbReference type="ChEBI" id="CHEBI:30616"/>
        <dbReference type="ChEBI" id="CHEBI:43474"/>
        <dbReference type="ChEBI" id="CHEBI:456216"/>
    </reaction>
</comment>
<dbReference type="SUPFAM" id="SSF53067">
    <property type="entry name" value="Actin-like ATPase domain"/>
    <property type="match status" value="2"/>
</dbReference>
<evidence type="ECO:0000313" key="7">
    <source>
        <dbReference type="EMBL" id="CDW87276.1"/>
    </source>
</evidence>
<dbReference type="OMA" id="MTEAPWN"/>
<evidence type="ECO:0000256" key="5">
    <source>
        <dbReference type="ARBA" id="ARBA00049360"/>
    </source>
</evidence>
<dbReference type="AlphaFoldDB" id="A0A078AYR4"/>
<dbReference type="Gene3D" id="3.30.420.40">
    <property type="match status" value="2"/>
</dbReference>
<dbReference type="PRINTS" id="PR00190">
    <property type="entry name" value="ACTIN"/>
</dbReference>
<dbReference type="InterPro" id="IPR043129">
    <property type="entry name" value="ATPase_NBD"/>
</dbReference>
<accession>A0A078AYR4</accession>
<evidence type="ECO:0000256" key="2">
    <source>
        <dbReference type="ARBA" id="ARBA00022741"/>
    </source>
</evidence>
<evidence type="ECO:0000256" key="3">
    <source>
        <dbReference type="ARBA" id="ARBA00022801"/>
    </source>
</evidence>
<keyword evidence="3" id="KW-0378">Hydrolase</keyword>
<dbReference type="OrthoDB" id="5132116at2759"/>
<keyword evidence="2" id="KW-0547">Nucleotide-binding</keyword>
<reference evidence="7 8" key="1">
    <citation type="submission" date="2014-06" db="EMBL/GenBank/DDBJ databases">
        <authorList>
            <person name="Swart Estienne"/>
        </authorList>
    </citation>
    <scope>NUCLEOTIDE SEQUENCE [LARGE SCALE GENOMIC DNA]</scope>
    <source>
        <strain evidence="7 8">130c</strain>
    </source>
</reference>
<protein>
    <submittedName>
        <fullName evidence="7">Actin-related protein 4-like</fullName>
    </submittedName>
</protein>
<dbReference type="Proteomes" id="UP000039865">
    <property type="component" value="Unassembled WGS sequence"/>
</dbReference>
<comment type="similarity">
    <text evidence="1 6">Belongs to the actin family.</text>
</comment>
<dbReference type="Gene3D" id="3.90.640.10">
    <property type="entry name" value="Actin, Chain A, domain 4"/>
    <property type="match status" value="1"/>
</dbReference>
<dbReference type="InParanoid" id="A0A078AYR4"/>
<dbReference type="FunFam" id="3.30.420.40:FF:000058">
    <property type="entry name" value="Putative actin-related protein 5"/>
    <property type="match status" value="1"/>
</dbReference>
<keyword evidence="4" id="KW-0067">ATP-binding</keyword>
<organism evidence="7 8">
    <name type="scientific">Stylonychia lemnae</name>
    <name type="common">Ciliate</name>
    <dbReference type="NCBI Taxonomy" id="5949"/>
    <lineage>
        <taxon>Eukaryota</taxon>
        <taxon>Sar</taxon>
        <taxon>Alveolata</taxon>
        <taxon>Ciliophora</taxon>
        <taxon>Intramacronucleata</taxon>
        <taxon>Spirotrichea</taxon>
        <taxon>Stichotrichia</taxon>
        <taxon>Sporadotrichida</taxon>
        <taxon>Oxytrichidae</taxon>
        <taxon>Stylonychinae</taxon>
        <taxon>Stylonychia</taxon>
    </lineage>
</organism>
<dbReference type="CDD" id="cd13395">
    <property type="entry name" value="ASKHA_NBD_Arp4_ACTL6-like"/>
    <property type="match status" value="1"/>
</dbReference>
<evidence type="ECO:0000256" key="4">
    <source>
        <dbReference type="ARBA" id="ARBA00022840"/>
    </source>
</evidence>
<dbReference type="InterPro" id="IPR004000">
    <property type="entry name" value="Actin"/>
</dbReference>
<dbReference type="PANTHER" id="PTHR11937">
    <property type="entry name" value="ACTIN"/>
    <property type="match status" value="1"/>
</dbReference>
<gene>
    <name evidence="7" type="primary">Contig5498.g5884</name>
    <name evidence="7" type="ORF">STYLEM_16379</name>
</gene>
<proteinExistence type="inferred from homology"/>
<evidence type="ECO:0000256" key="1">
    <source>
        <dbReference type="ARBA" id="ARBA00006752"/>
    </source>
</evidence>
<evidence type="ECO:0000313" key="8">
    <source>
        <dbReference type="Proteomes" id="UP000039865"/>
    </source>
</evidence>
<sequence>MYCGDDVSSCVIDIGSYQTRAGIQMHVIYIFNRVFWRRLSSKCDPITNGDQDVEMVDAEGENKSRSSKRLVVGSAELNYKRDNMEIQPLFSDQGILNFDFIEDILNKSLIDNLMINPKETPLLFTEQALHNKEARIKLTEFMFEKYQVPAIFICKAPVLASFACGRSTAIIVDSGSKTTYATPVHDGYALQKCIIKYDIGGQQLTSDLRTWLENDRKIEVIPRFGFKKKFQNINGVENFEVSRLDIDGVHPSYLNWAKDEVVRELKEEMFYVSEDQIDDRSLETIKGLNYELPDGQSINLQGERVSFTEKMFVPNEKLPGFTGIQHMIVESIGKSDIDIRRDLFQNVILSGGNTLFKGFLERLQRQIPEISPQNVKVKVISSNERKFSPWVGGSILSSLGSFQQMWMSRQEYEEHGSIMIERKCP</sequence>
<dbReference type="GO" id="GO:0005524">
    <property type="term" value="F:ATP binding"/>
    <property type="evidence" value="ECO:0007669"/>
    <property type="project" value="UniProtKB-KW"/>
</dbReference>
<dbReference type="SMART" id="SM00268">
    <property type="entry name" value="ACTIN"/>
    <property type="match status" value="1"/>
</dbReference>